<keyword evidence="2" id="KW-1185">Reference proteome</keyword>
<dbReference type="EMBL" id="PPEL01000108">
    <property type="protein sequence ID" value="PNV64367.1"/>
    <property type="molecule type" value="Genomic_DNA"/>
</dbReference>
<comment type="caution">
    <text evidence="1">The sequence shown here is derived from an EMBL/GenBank/DDBJ whole genome shotgun (WGS) entry which is preliminary data.</text>
</comment>
<evidence type="ECO:0008006" key="3">
    <source>
        <dbReference type="Google" id="ProtNLM"/>
    </source>
</evidence>
<organism evidence="1 2">
    <name type="scientific">Rubneribacter badeniensis</name>
    <dbReference type="NCBI Taxonomy" id="2070688"/>
    <lineage>
        <taxon>Bacteria</taxon>
        <taxon>Bacillati</taxon>
        <taxon>Actinomycetota</taxon>
        <taxon>Coriobacteriia</taxon>
        <taxon>Eggerthellales</taxon>
        <taxon>Eggerthellaceae</taxon>
        <taxon>Rubneribacter</taxon>
    </lineage>
</organism>
<dbReference type="AlphaFoldDB" id="A0A2K2U210"/>
<evidence type="ECO:0000313" key="1">
    <source>
        <dbReference type="EMBL" id="PNV64367.1"/>
    </source>
</evidence>
<protein>
    <recommendedName>
        <fullName evidence="3">CopG family transcriptional regulator</fullName>
    </recommendedName>
</protein>
<proteinExistence type="predicted"/>
<name>A0A2K2U210_9ACTN</name>
<reference evidence="1 2" key="1">
    <citation type="journal article" date="2018" name="Int. J. Syst. Evol. Microbiol.">
        <title>Rubneribacter badeniensis gen. nov., sp. nov. and Enteroscipio rubneri gen. nov., sp. nov., new members of the Eggerthellaceae isolated from human faeces.</title>
        <authorList>
            <person name="Danylec N."/>
            <person name="Gobl A."/>
            <person name="Stoll D.A."/>
            <person name="Hetzer B."/>
            <person name="Kulling S.E."/>
            <person name="Huch M."/>
        </authorList>
    </citation>
    <scope>NUCLEOTIDE SEQUENCE [LARGE SCALE GENOMIC DNA]</scope>
    <source>
        <strain evidence="1 2">ResAG-85</strain>
    </source>
</reference>
<gene>
    <name evidence="1" type="ORF">C2L80_12355</name>
</gene>
<accession>A0A2K2U210</accession>
<evidence type="ECO:0000313" key="2">
    <source>
        <dbReference type="Proteomes" id="UP000236488"/>
    </source>
</evidence>
<dbReference type="Proteomes" id="UP000236488">
    <property type="component" value="Unassembled WGS sequence"/>
</dbReference>
<sequence>MSRKRRAKRPCKRTRSVIVAFRMEEDAARRLDALVSLSGLTKQDYIERRLLDESRDRHPELAHREITLAMDGNG</sequence>